<dbReference type="PATRIC" id="fig|1302.21.peg.927"/>
<reference evidence="1 2" key="1">
    <citation type="submission" date="2016-01" db="EMBL/GenBank/DDBJ databases">
        <title>Highly variable Streptococcus oralis are common among viridans streptococci isolated from primates.</title>
        <authorList>
            <person name="Denapaite D."/>
            <person name="Rieger M."/>
            <person name="Koendgen S."/>
            <person name="Brueckner R."/>
            <person name="Ochigava I."/>
            <person name="Kappeler P."/>
            <person name="Maetz-Rensing K."/>
            <person name="Leendertz F."/>
            <person name="Hakenbeck R."/>
        </authorList>
    </citation>
    <scope>NUCLEOTIDE SEQUENCE [LARGE SCALE GENOMIC DNA]</scope>
    <source>
        <strain evidence="1 2">DD07</strain>
    </source>
</reference>
<dbReference type="Gene3D" id="3.40.50.1000">
    <property type="entry name" value="HAD superfamily/HAD-like"/>
    <property type="match status" value="1"/>
</dbReference>
<dbReference type="InterPro" id="IPR006439">
    <property type="entry name" value="HAD-SF_hydro_IA"/>
</dbReference>
<evidence type="ECO:0000313" key="2">
    <source>
        <dbReference type="Proteomes" id="UP000070096"/>
    </source>
</evidence>
<organism evidence="1 2">
    <name type="scientific">Streptococcus gordonii</name>
    <dbReference type="NCBI Taxonomy" id="1302"/>
    <lineage>
        <taxon>Bacteria</taxon>
        <taxon>Bacillati</taxon>
        <taxon>Bacillota</taxon>
        <taxon>Bacilli</taxon>
        <taxon>Lactobacillales</taxon>
        <taxon>Streptococcaceae</taxon>
        <taxon>Streptococcus</taxon>
    </lineage>
</organism>
<dbReference type="SUPFAM" id="SSF56784">
    <property type="entry name" value="HAD-like"/>
    <property type="match status" value="1"/>
</dbReference>
<dbReference type="InterPro" id="IPR052550">
    <property type="entry name" value="Pyrimidine_5'-ntase_YjjG"/>
</dbReference>
<dbReference type="EMBL" id="LQRC01000124">
    <property type="protein sequence ID" value="KXT72138.1"/>
    <property type="molecule type" value="Genomic_DNA"/>
</dbReference>
<dbReference type="SFLD" id="SFLDS00003">
    <property type="entry name" value="Haloacid_Dehalogenase"/>
    <property type="match status" value="1"/>
</dbReference>
<dbReference type="InterPro" id="IPR011951">
    <property type="entry name" value="HAD-SF_hydro_IA_YjjG/PynA"/>
</dbReference>
<dbReference type="NCBIfam" id="TIGR01549">
    <property type="entry name" value="HAD-SF-IA-v1"/>
    <property type="match status" value="1"/>
</dbReference>
<dbReference type="NCBIfam" id="TIGR02254">
    <property type="entry name" value="YjjG_YfnB"/>
    <property type="match status" value="1"/>
</dbReference>
<accession>A0A139N7V6</accession>
<name>A0A139N7V6_STRGN</name>
<dbReference type="InterPro" id="IPR023214">
    <property type="entry name" value="HAD_sf"/>
</dbReference>
<dbReference type="InterPro" id="IPR036412">
    <property type="entry name" value="HAD-like_sf"/>
</dbReference>
<proteinExistence type="predicted"/>
<dbReference type="Pfam" id="PF13419">
    <property type="entry name" value="HAD_2"/>
    <property type="match status" value="1"/>
</dbReference>
<comment type="caution">
    <text evidence="1">The sequence shown here is derived from an EMBL/GenBank/DDBJ whole genome shotgun (WGS) entry which is preliminary data.</text>
</comment>
<dbReference type="Proteomes" id="UP000070096">
    <property type="component" value="Unassembled WGS sequence"/>
</dbReference>
<gene>
    <name evidence="1" type="ORF">SGODD07_00827</name>
</gene>
<evidence type="ECO:0000313" key="1">
    <source>
        <dbReference type="EMBL" id="KXT72138.1"/>
    </source>
</evidence>
<dbReference type="PANTHER" id="PTHR47478:SF1">
    <property type="entry name" value="PYRIMIDINE 5'-NUCLEOTIDASE YJJG"/>
    <property type="match status" value="1"/>
</dbReference>
<dbReference type="SFLD" id="SFLDG01129">
    <property type="entry name" value="C1.5:_HAD__Beta-PGM__Phosphata"/>
    <property type="match status" value="1"/>
</dbReference>
<dbReference type="AlphaFoldDB" id="A0A139N7V6"/>
<protein>
    <submittedName>
        <fullName evidence="1">(S)-2-haloacid dehalogenase</fullName>
    </submittedName>
</protein>
<dbReference type="PANTHER" id="PTHR47478">
    <property type="match status" value="1"/>
</dbReference>
<sequence length="244" mass="27652">MWYNKPTTDAERISTLSYKFLLFDLDHTLLDFDTAEDIALTQFLEEQGVTEIQTYKDYYIPMNKGLWRDLEQGKITKLELVNTRFSRLFAHFGIEKDGAELALLYQQHIAQQGQTYAGASELLDSLTAADYEIYGATNGITAIQTGRMAHSDISPYFNHIFISEQMGTQKPEALFYEKIAEQIPAFEKNQALMIGDSLTADIAGGNNAGIDTAWYNPKGLTNQTQARPTYILQSYQDLFDLLLQ</sequence>
<dbReference type="InterPro" id="IPR041492">
    <property type="entry name" value="HAD_2"/>
</dbReference>
<dbReference type="InterPro" id="IPR023198">
    <property type="entry name" value="PGP-like_dom2"/>
</dbReference>
<dbReference type="GO" id="GO:0008253">
    <property type="term" value="F:5'-nucleotidase activity"/>
    <property type="evidence" value="ECO:0007669"/>
    <property type="project" value="InterPro"/>
</dbReference>
<dbReference type="Gene3D" id="1.10.150.240">
    <property type="entry name" value="Putative phosphatase, domain 2"/>
    <property type="match status" value="1"/>
</dbReference>